<dbReference type="Pfam" id="PF26639">
    <property type="entry name" value="Het-6_barrel"/>
    <property type="match status" value="1"/>
</dbReference>
<gene>
    <name evidence="2" type="ORF">CI238_10032</name>
</gene>
<evidence type="ECO:0000256" key="1">
    <source>
        <dbReference type="SAM" id="Phobius"/>
    </source>
</evidence>
<dbReference type="Proteomes" id="UP000076584">
    <property type="component" value="Unassembled WGS sequence"/>
</dbReference>
<evidence type="ECO:0000313" key="3">
    <source>
        <dbReference type="Proteomes" id="UP000076584"/>
    </source>
</evidence>
<evidence type="ECO:0000313" key="2">
    <source>
        <dbReference type="EMBL" id="KZL70013.1"/>
    </source>
</evidence>
<dbReference type="PANTHER" id="PTHR24148">
    <property type="entry name" value="ANKYRIN REPEAT DOMAIN-CONTAINING PROTEIN 39 HOMOLOG-RELATED"/>
    <property type="match status" value="1"/>
</dbReference>
<organism evidence="2 3">
    <name type="scientific">Colletotrichum incanum</name>
    <name type="common">Soybean anthracnose fungus</name>
    <dbReference type="NCBI Taxonomy" id="1573173"/>
    <lineage>
        <taxon>Eukaryota</taxon>
        <taxon>Fungi</taxon>
        <taxon>Dikarya</taxon>
        <taxon>Ascomycota</taxon>
        <taxon>Pezizomycotina</taxon>
        <taxon>Sordariomycetes</taxon>
        <taxon>Hypocreomycetidae</taxon>
        <taxon>Glomerellales</taxon>
        <taxon>Glomerellaceae</taxon>
        <taxon>Colletotrichum</taxon>
        <taxon>Colletotrichum spaethianum species complex</taxon>
    </lineage>
</organism>
<keyword evidence="1" id="KW-0812">Transmembrane</keyword>
<keyword evidence="1" id="KW-0472">Membrane</keyword>
<feature type="transmembrane region" description="Helical" evidence="1">
    <location>
        <begin position="357"/>
        <end position="387"/>
    </location>
</feature>
<reference evidence="2 3" key="1">
    <citation type="submission" date="2015-06" db="EMBL/GenBank/DDBJ databases">
        <title>Survival trade-offs in plant roots during colonization by closely related pathogenic and mutualistic fungi.</title>
        <authorList>
            <person name="Hacquard S."/>
            <person name="Kracher B."/>
            <person name="Hiruma K."/>
            <person name="Weinman A."/>
            <person name="Muench P."/>
            <person name="Garrido Oter R."/>
            <person name="Ver Loren van Themaat E."/>
            <person name="Dallerey J.-F."/>
            <person name="Damm U."/>
            <person name="Henrissat B."/>
            <person name="Lespinet O."/>
            <person name="Thon M."/>
            <person name="Kemen E."/>
            <person name="McHardy A.C."/>
            <person name="Schulze-Lefert P."/>
            <person name="O'Connell R.J."/>
        </authorList>
    </citation>
    <scope>NUCLEOTIDE SEQUENCE [LARGE SCALE GENOMIC DNA]</scope>
    <source>
        <strain evidence="2 3">MAFF 238704</strain>
    </source>
</reference>
<evidence type="ECO:0008006" key="4">
    <source>
        <dbReference type="Google" id="ProtNLM"/>
    </source>
</evidence>
<protein>
    <recommendedName>
        <fullName evidence="4">Heterokaryon incompatibility domain-containing protein</fullName>
    </recommendedName>
</protein>
<keyword evidence="1" id="KW-1133">Transmembrane helix</keyword>
<keyword evidence="3" id="KW-1185">Reference proteome</keyword>
<name>A0A166RZT4_COLIC</name>
<dbReference type="InterPro" id="IPR052895">
    <property type="entry name" value="HetReg/Transcr_Mod"/>
</dbReference>
<dbReference type="STRING" id="1573173.A0A166RZT4"/>
<accession>A0A166RZT4</accession>
<dbReference type="EMBL" id="LFIW01002467">
    <property type="protein sequence ID" value="KZL70013.1"/>
    <property type="molecule type" value="Genomic_DNA"/>
</dbReference>
<proteinExistence type="predicted"/>
<dbReference type="AlphaFoldDB" id="A0A166RZT4"/>
<comment type="caution">
    <text evidence="2">The sequence shown here is derived from an EMBL/GenBank/DDBJ whole genome shotgun (WGS) entry which is preliminary data.</text>
</comment>
<sequence length="470" mass="54623">MEYSHAWPLGDQRVPIDCWRHAEINLGQITGRTPRSDRNLRYNWFWDRMYDSLAIWYFKRRPWFYRVWILQEAALCSDGMLKCGADEISWLDFNDYYFWNPGEKSFLPSRAEGCITNRLVRKRDIPADLFDAFAMNEGSSATDPRDKIYGVLAFVRYNDYIDIEVDYSQDPADVFLKFTIATLKARPDLDILSRSQGVRKSNKDLPTWSLSWNYTEGQLWFPDSYAGHNFKKVGNRCEAWATNNSKPRVNFLEDGKVLGLFSSAFDEVVAVGIPMYDRDSDIWTGAQWFRAYVSWRDVFDLDSPRVYEPTGQNRREVFWRMLKWFLLAGAIDKTREEKEFAAFDDVVMKLTNLLPRYLFGVQIGIILLTIWDTFITSAFFAGVYIAFPSWLFDATAGWGRTMLRTSRGYVGLSLPTVEVGDRIFLVHGSKAPLVLRKHGERWLLVGEACIHGIMDAEAFDESKGEMIWIE</sequence>
<dbReference type="PANTHER" id="PTHR24148:SF73">
    <property type="entry name" value="HET DOMAIN PROTEIN (AFU_ORTHOLOGUE AFUA_8G01020)"/>
    <property type="match status" value="1"/>
</dbReference>